<feature type="domain" description="RanBP2-type" evidence="7">
    <location>
        <begin position="350"/>
        <end position="380"/>
    </location>
</feature>
<evidence type="ECO:0000256" key="2">
    <source>
        <dbReference type="ARBA" id="ARBA00022771"/>
    </source>
</evidence>
<reference evidence="8 9" key="1">
    <citation type="submission" date="2022-05" db="EMBL/GenBank/DDBJ databases">
        <authorList>
            <consortium name="Genoscope - CEA"/>
            <person name="William W."/>
        </authorList>
    </citation>
    <scope>NUCLEOTIDE SEQUENCE [LARGE SCALE GENOMIC DNA]</scope>
</reference>
<keyword evidence="9" id="KW-1185">Reference proteome</keyword>
<dbReference type="Gene3D" id="1.10.8.10">
    <property type="entry name" value="DNA helicase RuvA subunit, C-terminal domain"/>
    <property type="match status" value="1"/>
</dbReference>
<dbReference type="EMBL" id="CALNXK010000001">
    <property type="protein sequence ID" value="CAH3032512.1"/>
    <property type="molecule type" value="Genomic_DNA"/>
</dbReference>
<organism evidence="8 9">
    <name type="scientific">Porites lobata</name>
    <dbReference type="NCBI Taxonomy" id="104759"/>
    <lineage>
        <taxon>Eukaryota</taxon>
        <taxon>Metazoa</taxon>
        <taxon>Cnidaria</taxon>
        <taxon>Anthozoa</taxon>
        <taxon>Hexacorallia</taxon>
        <taxon>Scleractinia</taxon>
        <taxon>Fungiina</taxon>
        <taxon>Poritidae</taxon>
        <taxon>Porites</taxon>
    </lineage>
</organism>
<keyword evidence="3" id="KW-0862">Zinc</keyword>
<evidence type="ECO:0000256" key="5">
    <source>
        <dbReference type="SAM" id="Coils"/>
    </source>
</evidence>
<gene>
    <name evidence="8" type="ORF">PLOB_00000585</name>
</gene>
<feature type="coiled-coil region" evidence="5">
    <location>
        <begin position="199"/>
        <end position="226"/>
    </location>
</feature>
<dbReference type="InterPro" id="IPR001876">
    <property type="entry name" value="Znf_RanBP2"/>
</dbReference>
<dbReference type="Gene3D" id="2.30.30.380">
    <property type="entry name" value="Zn-finger domain of Sec23/24"/>
    <property type="match status" value="1"/>
</dbReference>
<protein>
    <recommendedName>
        <fullName evidence="7">RanBP2-type domain-containing protein</fullName>
    </recommendedName>
</protein>
<keyword evidence="1" id="KW-0479">Metal-binding</keyword>
<name>A0ABN8MR93_9CNID</name>
<evidence type="ECO:0000256" key="6">
    <source>
        <dbReference type="SAM" id="MobiDB-lite"/>
    </source>
</evidence>
<dbReference type="SUPFAM" id="SSF90209">
    <property type="entry name" value="Ran binding protein zinc finger-like"/>
    <property type="match status" value="1"/>
</dbReference>
<dbReference type="PANTHER" id="PTHR46253">
    <property type="entry name" value="TGF-BETA-ACTIVATED KINASE 1 AND MAP3K7-BINDING PROTEIN TAB"/>
    <property type="match status" value="1"/>
</dbReference>
<dbReference type="SMART" id="SM00547">
    <property type="entry name" value="ZnF_RBZ"/>
    <property type="match status" value="1"/>
</dbReference>
<dbReference type="Proteomes" id="UP001159405">
    <property type="component" value="Unassembled WGS sequence"/>
</dbReference>
<evidence type="ECO:0000256" key="4">
    <source>
        <dbReference type="PROSITE-ProRule" id="PRU00322"/>
    </source>
</evidence>
<feature type="region of interest" description="Disordered" evidence="6">
    <location>
        <begin position="310"/>
        <end position="334"/>
    </location>
</feature>
<comment type="caution">
    <text evidence="8">The sequence shown here is derived from an EMBL/GenBank/DDBJ whole genome shotgun (WGS) entry which is preliminary data.</text>
</comment>
<proteinExistence type="predicted"/>
<keyword evidence="5" id="KW-0175">Coiled coil</keyword>
<evidence type="ECO:0000256" key="1">
    <source>
        <dbReference type="ARBA" id="ARBA00022723"/>
    </source>
</evidence>
<evidence type="ECO:0000256" key="3">
    <source>
        <dbReference type="ARBA" id="ARBA00022833"/>
    </source>
</evidence>
<keyword evidence="2 4" id="KW-0863">Zinc-finger</keyword>
<sequence length="386" mass="42829">MVDTTIFMAAERNGHSGQIFEALRNRFPEIPEQVISRTLQTEHGNPERCLAVLAVESDKILYGGIDVLDSPMPVQPTSQNTPIDEPISITIPSSTTSPYVLNRITPPLHPAIRPMTVAQPSPSAGFVSPVSADRPPPSAVASYDQTLLCHQRQRLETLKKEIYNEHHKLIRLRSECQEKETDRINKKFRVAPYPTSADVRHLRGENQVLTEEIEQMTREIDELSNGREVCPSRLSENHAVGESSYSDDCVVNYLVVIGHHPNSNPALNQLPTYPPPVRRVESFPSCRANTGANGRASSLHRFCSMIGSLTTHSSHDEESPSGSISPPPDGGSVNDWVFLPPNLQTTVHTSENTTWTCTVCTFLNHEALEVCEMCEMPRNRAVEARA</sequence>
<dbReference type="PANTHER" id="PTHR46253:SF1">
    <property type="entry name" value="TAB2"/>
    <property type="match status" value="1"/>
</dbReference>
<dbReference type="PROSITE" id="PS50199">
    <property type="entry name" value="ZF_RANBP2_2"/>
    <property type="match status" value="1"/>
</dbReference>
<evidence type="ECO:0000313" key="8">
    <source>
        <dbReference type="EMBL" id="CAH3032512.1"/>
    </source>
</evidence>
<dbReference type="InterPro" id="IPR036443">
    <property type="entry name" value="Znf_RanBP2_sf"/>
</dbReference>
<evidence type="ECO:0000313" key="9">
    <source>
        <dbReference type="Proteomes" id="UP001159405"/>
    </source>
</evidence>
<accession>A0ABN8MR93</accession>
<dbReference type="PROSITE" id="PS01358">
    <property type="entry name" value="ZF_RANBP2_1"/>
    <property type="match status" value="1"/>
</dbReference>
<evidence type="ECO:0000259" key="7">
    <source>
        <dbReference type="PROSITE" id="PS50199"/>
    </source>
</evidence>